<dbReference type="InterPro" id="IPR052196">
    <property type="entry name" value="Bact_Kbp"/>
</dbReference>
<feature type="domain" description="LysM" evidence="4">
    <location>
        <begin position="279"/>
        <end position="328"/>
    </location>
</feature>
<dbReference type="Gene3D" id="1.10.530.10">
    <property type="match status" value="1"/>
</dbReference>
<evidence type="ECO:0000256" key="3">
    <source>
        <dbReference type="SAM" id="MobiDB-lite"/>
    </source>
</evidence>
<dbReference type="SMART" id="SM00257">
    <property type="entry name" value="LysM"/>
    <property type="match status" value="1"/>
</dbReference>
<evidence type="ECO:0000313" key="6">
    <source>
        <dbReference type="Proteomes" id="UP000181942"/>
    </source>
</evidence>
<comment type="similarity">
    <text evidence="1">Belongs to the transglycosylase family. Rpf subfamily.</text>
</comment>
<dbReference type="Proteomes" id="UP000181942">
    <property type="component" value="Unassembled WGS sequence"/>
</dbReference>
<feature type="compositionally biased region" description="Basic and acidic residues" evidence="3">
    <location>
        <begin position="254"/>
        <end position="263"/>
    </location>
</feature>
<dbReference type="InterPro" id="IPR010618">
    <property type="entry name" value="RPF"/>
</dbReference>
<dbReference type="InterPro" id="IPR018392">
    <property type="entry name" value="LysM"/>
</dbReference>
<dbReference type="Pfam" id="PF06737">
    <property type="entry name" value="Transglycosylas"/>
    <property type="match status" value="1"/>
</dbReference>
<dbReference type="PANTHER" id="PTHR34700">
    <property type="entry name" value="POTASSIUM BINDING PROTEIN KBP"/>
    <property type="match status" value="1"/>
</dbReference>
<evidence type="ECO:0000256" key="1">
    <source>
        <dbReference type="ARBA" id="ARBA00010830"/>
    </source>
</evidence>
<dbReference type="GO" id="GO:0016787">
    <property type="term" value="F:hydrolase activity"/>
    <property type="evidence" value="ECO:0007669"/>
    <property type="project" value="UniProtKB-KW"/>
</dbReference>
<reference evidence="5 6" key="1">
    <citation type="submission" date="2016-10" db="EMBL/GenBank/DDBJ databases">
        <authorList>
            <person name="de Groot N.N."/>
        </authorList>
    </citation>
    <scope>NUCLEOTIDE SEQUENCE [LARGE SCALE GENOMIC DNA]</scope>
    <source>
        <strain evidence="5 6">OK461</strain>
    </source>
</reference>
<evidence type="ECO:0000259" key="4">
    <source>
        <dbReference type="PROSITE" id="PS51782"/>
    </source>
</evidence>
<dbReference type="RefSeq" id="WP_075027315.1">
    <property type="nucleotide sequence ID" value="NZ_FONR01000003.1"/>
</dbReference>
<dbReference type="Gene3D" id="3.10.350.10">
    <property type="entry name" value="LysM domain"/>
    <property type="match status" value="1"/>
</dbReference>
<keyword evidence="2" id="KW-0378">Hydrolase</keyword>
<dbReference type="SUPFAM" id="SSF53955">
    <property type="entry name" value="Lysozyme-like"/>
    <property type="match status" value="1"/>
</dbReference>
<dbReference type="PANTHER" id="PTHR34700:SF4">
    <property type="entry name" value="PHAGE-LIKE ELEMENT PBSX PROTEIN XKDP"/>
    <property type="match status" value="1"/>
</dbReference>
<name>A0A1I2FNI5_9ACTN</name>
<proteinExistence type="inferred from homology"/>
<gene>
    <name evidence="5" type="ORF">SAMN02787118_103554</name>
</gene>
<feature type="compositionally biased region" description="Polar residues" evidence="3">
    <location>
        <begin position="183"/>
        <end position="200"/>
    </location>
</feature>
<feature type="compositionally biased region" description="Low complexity" evidence="3">
    <location>
        <begin position="138"/>
        <end position="182"/>
    </location>
</feature>
<evidence type="ECO:0000313" key="5">
    <source>
        <dbReference type="EMBL" id="SFF06583.1"/>
    </source>
</evidence>
<dbReference type="Pfam" id="PF01476">
    <property type="entry name" value="LysM"/>
    <property type="match status" value="1"/>
</dbReference>
<dbReference type="AlphaFoldDB" id="A0A1I2FNI5"/>
<dbReference type="InterPro" id="IPR036779">
    <property type="entry name" value="LysM_dom_sf"/>
</dbReference>
<dbReference type="InterPro" id="IPR023346">
    <property type="entry name" value="Lysozyme-like_dom_sf"/>
</dbReference>
<dbReference type="CDD" id="cd00118">
    <property type="entry name" value="LysM"/>
    <property type="match status" value="1"/>
</dbReference>
<protein>
    <submittedName>
        <fullName evidence="5">LysM domain-containing protein</fullName>
    </submittedName>
</protein>
<feature type="region of interest" description="Disordered" evidence="3">
    <location>
        <begin position="133"/>
        <end position="277"/>
    </location>
</feature>
<dbReference type="SUPFAM" id="SSF54106">
    <property type="entry name" value="LysM domain"/>
    <property type="match status" value="1"/>
</dbReference>
<organism evidence="5 6">
    <name type="scientific">Streptomyces mirabilis</name>
    <dbReference type="NCBI Taxonomy" id="68239"/>
    <lineage>
        <taxon>Bacteria</taxon>
        <taxon>Bacillati</taxon>
        <taxon>Actinomycetota</taxon>
        <taxon>Actinomycetes</taxon>
        <taxon>Kitasatosporales</taxon>
        <taxon>Streptomycetaceae</taxon>
        <taxon>Streptomyces</taxon>
    </lineage>
</organism>
<dbReference type="OrthoDB" id="1404170at2"/>
<dbReference type="PROSITE" id="PS51782">
    <property type="entry name" value="LYSM"/>
    <property type="match status" value="1"/>
</dbReference>
<dbReference type="CDD" id="cd13925">
    <property type="entry name" value="RPF"/>
    <property type="match status" value="1"/>
</dbReference>
<evidence type="ECO:0000256" key="2">
    <source>
        <dbReference type="ARBA" id="ARBA00022801"/>
    </source>
</evidence>
<dbReference type="EMBL" id="FONR01000003">
    <property type="protein sequence ID" value="SFF06583.1"/>
    <property type="molecule type" value="Genomic_DNA"/>
</dbReference>
<accession>A0A1I2FNI5</accession>
<sequence>MLSGNGRHRRPRQAPALIVAAGVTGSAIAIPLLGATGASAADGTTWDRVAECESAGQWSVDSGNGYYGGLQISQADWEKYGGLTYASSADEASRSQQIAIAEKLLDDQGLTPWPTCGPLSGLSKNSGDILVDTGVANDSSSTSDSSDSSDSSSLSTTSTPSTSSGSKSDSSSSGSSSSGSSSKATRNAAENTTKADTSGDAQGADGSDTETTKSDNSGNSGQGGDSSGTSEDATTGAGRHRGGTADENATDSAVDGRSDDSSGRHASRGAGASRDVVDGSYVVRAGDNLWTIADALDLEGGWAELYDANKKAVGVDPNLILPGQSLTVGAESGEK</sequence>